<name>A0A7Y9PDL5_9BACT</name>
<evidence type="ECO:0000313" key="7">
    <source>
        <dbReference type="EMBL" id="NYF77729.1"/>
    </source>
</evidence>
<comment type="caution">
    <text evidence="7">The sequence shown here is derived from an EMBL/GenBank/DDBJ whole genome shotgun (WGS) entry which is preliminary data.</text>
</comment>
<keyword evidence="3 7" id="KW-0378">Hydrolase</keyword>
<feature type="domain" description="Peptidase M20 dimerisation" evidence="6">
    <location>
        <begin position="225"/>
        <end position="342"/>
    </location>
</feature>
<protein>
    <submittedName>
        <fullName evidence="7">Glutamate carboxypeptidase</fullName>
        <ecNumber evidence="7">3.4.17.11</ecNumber>
    </submittedName>
</protein>
<gene>
    <name evidence="7" type="ORF">HDF17_000016</name>
</gene>
<dbReference type="InterPro" id="IPR050072">
    <property type="entry name" value="Peptidase_M20A"/>
</dbReference>
<proteinExistence type="predicted"/>
<dbReference type="Pfam" id="PF01546">
    <property type="entry name" value="Peptidase_M20"/>
    <property type="match status" value="1"/>
</dbReference>
<dbReference type="Proteomes" id="UP000589520">
    <property type="component" value="Unassembled WGS sequence"/>
</dbReference>
<dbReference type="GO" id="GO:0046872">
    <property type="term" value="F:metal ion binding"/>
    <property type="evidence" value="ECO:0007669"/>
    <property type="project" value="UniProtKB-KW"/>
</dbReference>
<dbReference type="SUPFAM" id="SSF53187">
    <property type="entry name" value="Zn-dependent exopeptidases"/>
    <property type="match status" value="1"/>
</dbReference>
<dbReference type="InterPro" id="IPR011650">
    <property type="entry name" value="Peptidase_M20_dimer"/>
</dbReference>
<dbReference type="EMBL" id="JACCCW010000001">
    <property type="protein sequence ID" value="NYF77729.1"/>
    <property type="molecule type" value="Genomic_DNA"/>
</dbReference>
<accession>A0A7Y9PDL5</accession>
<evidence type="ECO:0000256" key="3">
    <source>
        <dbReference type="ARBA" id="ARBA00022801"/>
    </source>
</evidence>
<feature type="chain" id="PRO_5030997368" evidence="5">
    <location>
        <begin position="20"/>
        <end position="443"/>
    </location>
</feature>
<keyword evidence="2" id="KW-0479">Metal-binding</keyword>
<dbReference type="InterPro" id="IPR002933">
    <property type="entry name" value="Peptidase_M20"/>
</dbReference>
<keyword evidence="4" id="KW-0862">Zinc</keyword>
<keyword evidence="7" id="KW-0645">Protease</keyword>
<evidence type="ECO:0000256" key="5">
    <source>
        <dbReference type="SAM" id="SignalP"/>
    </source>
</evidence>
<dbReference type="PROSITE" id="PS00758">
    <property type="entry name" value="ARGE_DAPE_CPG2_1"/>
    <property type="match status" value="1"/>
</dbReference>
<keyword evidence="8" id="KW-1185">Reference proteome</keyword>
<dbReference type="Pfam" id="PF07687">
    <property type="entry name" value="M20_dimer"/>
    <property type="match status" value="1"/>
</dbReference>
<dbReference type="PANTHER" id="PTHR43808">
    <property type="entry name" value="ACETYLORNITHINE DEACETYLASE"/>
    <property type="match status" value="1"/>
</dbReference>
<keyword evidence="7" id="KW-0121">Carboxypeptidase</keyword>
<evidence type="ECO:0000256" key="4">
    <source>
        <dbReference type="ARBA" id="ARBA00022833"/>
    </source>
</evidence>
<evidence type="ECO:0000259" key="6">
    <source>
        <dbReference type="Pfam" id="PF07687"/>
    </source>
</evidence>
<reference evidence="7 8" key="1">
    <citation type="submission" date="2020-07" db="EMBL/GenBank/DDBJ databases">
        <title>Genomic Encyclopedia of Type Strains, Phase IV (KMG-V): Genome sequencing to study the core and pangenomes of soil and plant-associated prokaryotes.</title>
        <authorList>
            <person name="Whitman W."/>
        </authorList>
    </citation>
    <scope>NUCLEOTIDE SEQUENCE [LARGE SCALE GENOMIC DNA]</scope>
    <source>
        <strain evidence="7 8">X4EP2</strain>
    </source>
</reference>
<evidence type="ECO:0000256" key="1">
    <source>
        <dbReference type="ARBA" id="ARBA00001947"/>
    </source>
</evidence>
<comment type="cofactor">
    <cofactor evidence="1">
        <name>Zn(2+)</name>
        <dbReference type="ChEBI" id="CHEBI:29105"/>
    </cofactor>
</comment>
<dbReference type="RefSeq" id="WP_179486556.1">
    <property type="nucleotide sequence ID" value="NZ_JACCCW010000001.1"/>
</dbReference>
<dbReference type="InterPro" id="IPR001261">
    <property type="entry name" value="ArgE/DapE_CS"/>
</dbReference>
<keyword evidence="5" id="KW-0732">Signal</keyword>
<feature type="signal peptide" evidence="5">
    <location>
        <begin position="1"/>
        <end position="19"/>
    </location>
</feature>
<dbReference type="InterPro" id="IPR036264">
    <property type="entry name" value="Bact_exopeptidase_dim_dom"/>
</dbReference>
<dbReference type="AlphaFoldDB" id="A0A7Y9PDL5"/>
<dbReference type="EC" id="3.4.17.11" evidence="7"/>
<sequence length="443" mass="46491">MAIVSLLAAAGVCSSTMLAQTSAPLVPAEAAMVKAVDAENPAAVALLEKLVDVNSGTMNLAGVVAVKDVISPQIEALGFTARWEPMEAVDKRAGDLVAVHACPAGVGKCGKKILLIGHMDTVFELSSKFQRYEIVPGTNGNVATGPGVCDMKGGLVVMLSALKAMQVAGTLANAEITIVLSGDEEAHGEPVEVSRHDMIEAGKRSDVALEFENASRIDGKDMIRISRRSSLSWRLETSGVSGHSSQIFNDHFGYGAIYELVRILNQFRTELPEKGLTFNVGLVLGGATAVQNVTNTGGTVTGKSNVIPPVAMANGDIRTLSNEQTERVEAKMRAIVADHLPKTGATITFNEGYPAMAETEGSRTLVKELNEVNTSLGLAPQEVMDPMLGGAGDIAFVAPYVPGLVGTGAMGTGAHAEGETVYLDSLPTEAKRMALLMYRLSKN</sequence>
<evidence type="ECO:0000256" key="2">
    <source>
        <dbReference type="ARBA" id="ARBA00022723"/>
    </source>
</evidence>
<dbReference type="PANTHER" id="PTHR43808:SF32">
    <property type="entry name" value="ARGE_DAPE-RELATED DEACYLASE"/>
    <property type="match status" value="1"/>
</dbReference>
<dbReference type="GO" id="GO:0004180">
    <property type="term" value="F:carboxypeptidase activity"/>
    <property type="evidence" value="ECO:0007669"/>
    <property type="project" value="UniProtKB-KW"/>
</dbReference>
<organism evidence="7 8">
    <name type="scientific">Granulicella arctica</name>
    <dbReference type="NCBI Taxonomy" id="940613"/>
    <lineage>
        <taxon>Bacteria</taxon>
        <taxon>Pseudomonadati</taxon>
        <taxon>Acidobacteriota</taxon>
        <taxon>Terriglobia</taxon>
        <taxon>Terriglobales</taxon>
        <taxon>Acidobacteriaceae</taxon>
        <taxon>Granulicella</taxon>
    </lineage>
</organism>
<dbReference type="Gene3D" id="3.40.630.10">
    <property type="entry name" value="Zn peptidases"/>
    <property type="match status" value="1"/>
</dbReference>
<dbReference type="Gene3D" id="3.30.70.360">
    <property type="match status" value="1"/>
</dbReference>
<evidence type="ECO:0000313" key="8">
    <source>
        <dbReference type="Proteomes" id="UP000589520"/>
    </source>
</evidence>
<dbReference type="SUPFAM" id="SSF55031">
    <property type="entry name" value="Bacterial exopeptidase dimerisation domain"/>
    <property type="match status" value="1"/>
</dbReference>